<feature type="compositionally biased region" description="Low complexity" evidence="1">
    <location>
        <begin position="503"/>
        <end position="515"/>
    </location>
</feature>
<sequence>MTSKIQESFKKRKIALRKFNDYFNSFIDEYEEEILKSRKDIRTLIEEIRDYNRLLADVDDLYDEELVERFNSQAHRLSKFLNESTIDDDNNGTDRQTEEKQQQQKSKEIESKEIPQVPKSKKPMEPKIVENNTRMMMNNNNDDHHQQSTSRSSTSLNSNFIQLTDTNWSDYYPLMMEFIVTDQKIPDERTRIALLKKSVEKNSTASQLIANENSMRNAMKILRKEFHHQTFEQSESSVNDMILRFNFNTNVKNDEHNFRQLFSILLNIKFNVREEFRPRYYDSLWGKLPRRFRYLSMERFVRLTKEKLKSFNALPCLLDFKREEFIDQQVNNHRQLQISNNNDYESNEKLDQLIQRLIDDKQLCPICFQIKKHLRSHSIVRCRNLNAFCRKYGLDDNFDVGGNRMKNLSNSMLNLSLDSTSPSTVEIWANHSNQIENNNKQNNGNMNGFRYLKVNEKKKTLEFVNTDRYKSSNGNQQQQQQRFGFSSRKSSNNPNKFVFPEDSPSSSSSSMSNNNNDEKNKKIIPIILIGNSKQQQQSFYRINASTFIDDNPNGHDDAMIENNFLKSLKISDAIIEYKPFTDLRKIHYIIGHVEFDVNIGFVIRTIKFAIFSRQNTEPDVLISPKILQEFSIIIPSSSPTISKFEQRFVEIVDRSIDGNNSNKNGNFVYDNEKRQISIAGLLQLKVIHLDDDDDVLDDDEKNESTNLNDKEKSESLKNEILKNLLATKLLIKSSNIE</sequence>
<dbReference type="KEGG" id="dpte:113798142"/>
<feature type="compositionally biased region" description="Low complexity" evidence="1">
    <location>
        <begin position="471"/>
        <end position="491"/>
    </location>
</feature>
<keyword evidence="2" id="KW-1185">Reference proteome</keyword>
<evidence type="ECO:0000256" key="1">
    <source>
        <dbReference type="SAM" id="MobiDB-lite"/>
    </source>
</evidence>
<evidence type="ECO:0000313" key="3">
    <source>
        <dbReference type="RefSeq" id="XP_027204428.1"/>
    </source>
</evidence>
<dbReference type="OrthoDB" id="10575562at2759"/>
<feature type="compositionally biased region" description="Basic and acidic residues" evidence="1">
    <location>
        <begin position="95"/>
        <end position="113"/>
    </location>
</feature>
<feature type="region of interest" description="Disordered" evidence="1">
    <location>
        <begin position="81"/>
        <end position="155"/>
    </location>
</feature>
<dbReference type="RefSeq" id="XP_027204428.1">
    <property type="nucleotide sequence ID" value="XM_027348627.1"/>
</dbReference>
<name>A0A6P6YG07_DERPT</name>
<protein>
    <submittedName>
        <fullName evidence="3">Homeobox protein 9-like</fullName>
    </submittedName>
</protein>
<organism evidence="2 3">
    <name type="scientific">Dermatophagoides pteronyssinus</name>
    <name type="common">European house dust mite</name>
    <dbReference type="NCBI Taxonomy" id="6956"/>
    <lineage>
        <taxon>Eukaryota</taxon>
        <taxon>Metazoa</taxon>
        <taxon>Ecdysozoa</taxon>
        <taxon>Arthropoda</taxon>
        <taxon>Chelicerata</taxon>
        <taxon>Arachnida</taxon>
        <taxon>Acari</taxon>
        <taxon>Acariformes</taxon>
        <taxon>Sarcoptiformes</taxon>
        <taxon>Astigmata</taxon>
        <taxon>Psoroptidia</taxon>
        <taxon>Analgoidea</taxon>
        <taxon>Pyroglyphidae</taxon>
        <taxon>Dermatophagoidinae</taxon>
        <taxon>Dermatophagoides</taxon>
    </lineage>
</organism>
<feature type="region of interest" description="Disordered" evidence="1">
    <location>
        <begin position="466"/>
        <end position="518"/>
    </location>
</feature>
<evidence type="ECO:0000313" key="2">
    <source>
        <dbReference type="Proteomes" id="UP000515146"/>
    </source>
</evidence>
<feature type="non-terminal residue" evidence="3">
    <location>
        <position position="737"/>
    </location>
</feature>
<proteinExistence type="predicted"/>
<dbReference type="AlphaFoldDB" id="A0A6P6YG07"/>
<gene>
    <name evidence="3" type="primary">LOC113798142</name>
</gene>
<dbReference type="Proteomes" id="UP000515146">
    <property type="component" value="Unplaced"/>
</dbReference>
<feature type="compositionally biased region" description="Low complexity" evidence="1">
    <location>
        <begin position="131"/>
        <end position="140"/>
    </location>
</feature>
<accession>A0A6P6YG07</accession>
<reference evidence="3" key="1">
    <citation type="submission" date="2025-08" db="UniProtKB">
        <authorList>
            <consortium name="RefSeq"/>
        </authorList>
    </citation>
    <scope>IDENTIFICATION</scope>
    <source>
        <strain evidence="3">Airmid</strain>
    </source>
</reference>
<dbReference type="InParanoid" id="A0A6P6YG07"/>